<dbReference type="AlphaFoldDB" id="A0A068S7U4"/>
<name>A0A068S7U4_9FUNG</name>
<dbReference type="InterPro" id="IPR032675">
    <property type="entry name" value="LRR_dom_sf"/>
</dbReference>
<proteinExistence type="predicted"/>
<sequence length="199" mass="23221">MKLSFLPNDHMLLSSLRHDTIKGSKTNGLQRFVLSAHYWSRVLACTSDMMAVVKRYHTSLSVLYLRFDTELIDICFLFRLAHYRLPQLLELHLSAEGFRLTNDQKRTRMDSLRPSFNKAIATLSPRCPNLRILHIVEQFYCKSSFPVGLFSLEDNVILSLVDHCRFLDRLEIDTSERYIVQENLTAIDFEEFKNMVAKS</sequence>
<evidence type="ECO:0000313" key="2">
    <source>
        <dbReference type="Proteomes" id="UP000027586"/>
    </source>
</evidence>
<comment type="caution">
    <text evidence="1">The sequence shown here is derived from an EMBL/GenBank/DDBJ whole genome shotgun (WGS) entry which is preliminary data.</text>
</comment>
<dbReference type="Gene3D" id="3.80.10.10">
    <property type="entry name" value="Ribonuclease Inhibitor"/>
    <property type="match status" value="1"/>
</dbReference>
<organism evidence="1 2">
    <name type="scientific">Lichtheimia corymbifera JMRC:FSU:9682</name>
    <dbReference type="NCBI Taxonomy" id="1263082"/>
    <lineage>
        <taxon>Eukaryota</taxon>
        <taxon>Fungi</taxon>
        <taxon>Fungi incertae sedis</taxon>
        <taxon>Mucoromycota</taxon>
        <taxon>Mucoromycotina</taxon>
        <taxon>Mucoromycetes</taxon>
        <taxon>Mucorales</taxon>
        <taxon>Lichtheimiaceae</taxon>
        <taxon>Lichtheimia</taxon>
    </lineage>
</organism>
<dbReference type="OrthoDB" id="10302367at2759"/>
<dbReference type="EMBL" id="CBTN010000051">
    <property type="protein sequence ID" value="CDH58015.1"/>
    <property type="molecule type" value="Genomic_DNA"/>
</dbReference>
<reference evidence="1" key="1">
    <citation type="submission" date="2013-08" db="EMBL/GenBank/DDBJ databases">
        <title>Gene expansion shapes genome architecture in the human pathogen Lichtheimia corymbifera: an evolutionary genomics analysis in the ancient terrestrial Mucorales (Mucoromycotina).</title>
        <authorList>
            <person name="Schwartze V.U."/>
            <person name="Winter S."/>
            <person name="Shelest E."/>
            <person name="Marcet-Houben M."/>
            <person name="Horn F."/>
            <person name="Wehner S."/>
            <person name="Hoffmann K."/>
            <person name="Riege K."/>
            <person name="Sammeth M."/>
            <person name="Nowrousian M."/>
            <person name="Valiante V."/>
            <person name="Linde J."/>
            <person name="Jacobsen I.D."/>
            <person name="Marz M."/>
            <person name="Brakhage A.A."/>
            <person name="Gabaldon T."/>
            <person name="Bocker S."/>
            <person name="Voigt K."/>
        </authorList>
    </citation>
    <scope>NUCLEOTIDE SEQUENCE [LARGE SCALE GENOMIC DNA]</scope>
    <source>
        <strain evidence="1">FSU 9682</strain>
    </source>
</reference>
<gene>
    <name evidence="1" type="ORF">LCOR_08896.1</name>
</gene>
<evidence type="ECO:0000313" key="1">
    <source>
        <dbReference type="EMBL" id="CDH58015.1"/>
    </source>
</evidence>
<dbReference type="Proteomes" id="UP000027586">
    <property type="component" value="Unassembled WGS sequence"/>
</dbReference>
<accession>A0A068S7U4</accession>
<evidence type="ECO:0008006" key="3">
    <source>
        <dbReference type="Google" id="ProtNLM"/>
    </source>
</evidence>
<protein>
    <recommendedName>
        <fullName evidence="3">F-box domain-containing protein</fullName>
    </recommendedName>
</protein>
<keyword evidence="2" id="KW-1185">Reference proteome</keyword>
<dbReference type="VEuPathDB" id="FungiDB:LCOR_08896.1"/>